<dbReference type="EMBL" id="HG683798">
    <property type="protein sequence ID" value="CDJ32035.1"/>
    <property type="molecule type" value="Genomic_DNA"/>
</dbReference>
<dbReference type="GeneID" id="25376082"/>
<name>U6K2T5_9EIME</name>
<accession>U6K2T5</accession>
<feature type="region of interest" description="Disordered" evidence="1">
    <location>
        <begin position="1"/>
        <end position="68"/>
    </location>
</feature>
<dbReference type="VEuPathDB" id="ToxoDB:EMH_0011160"/>
<sequence>MGRKAPEGLGLAGGSEANSLDETQNHGHSAVARAGGTGDSSTLETTAEQQVNVPVVHPGGTPQSESGGRRYSVAFSALLILVLTMCASVSVGSMAWGRSRRISAGVAPPVQAPQDKEQSTTFAVDSPTQEESETEDLDELSEDLLEALVEFRRRPEGLEPPLNDIVSGVVPRKDDAVAASLARALDAVHSASAPTQRQLADKYLDQLFWDLGHRDFDLLLQGMVGEVQAAAPSEEDTNPEKEEVQSARTALRVAVLDAFTARVKAIEHLKQVKEDAEDEEARLEDQIPRERVGLAQLLRKVQGVPEGAAEAAAQQVESVSASVPAFKAQRLVNIIQHSREKLAGDLNVAVALFGALQAGDYFTPGTELESLESVGVASVQGETTLSDRDEQMVHLQEHQHKLLRDMMKSMEADGQGKDSLRKASELLFRMYRMDMACRFGASQREDFWHFLKNHWSPKAHDTLCELIGKQDKIFQESEYVSRTYTLMTATSLRGSASKEKQVDLLLLQAALALL</sequence>
<evidence type="ECO:0000256" key="2">
    <source>
        <dbReference type="SAM" id="Phobius"/>
    </source>
</evidence>
<evidence type="ECO:0008006" key="5">
    <source>
        <dbReference type="Google" id="ProtNLM"/>
    </source>
</evidence>
<keyword evidence="4" id="KW-1185">Reference proteome</keyword>
<keyword evidence="2" id="KW-1133">Transmembrane helix</keyword>
<organism evidence="3 4">
    <name type="scientific">Eimeria mitis</name>
    <dbReference type="NCBI Taxonomy" id="44415"/>
    <lineage>
        <taxon>Eukaryota</taxon>
        <taxon>Sar</taxon>
        <taxon>Alveolata</taxon>
        <taxon>Apicomplexa</taxon>
        <taxon>Conoidasida</taxon>
        <taxon>Coccidia</taxon>
        <taxon>Eucoccidiorida</taxon>
        <taxon>Eimeriorina</taxon>
        <taxon>Eimeriidae</taxon>
        <taxon>Eimeria</taxon>
    </lineage>
</organism>
<reference evidence="3" key="1">
    <citation type="submission" date="2013-10" db="EMBL/GenBank/DDBJ databases">
        <title>Genomic analysis of the causative agents of coccidiosis in chickens.</title>
        <authorList>
            <person name="Reid A.J."/>
            <person name="Blake D."/>
            <person name="Billington K."/>
            <person name="Browne H."/>
            <person name="Dunn M."/>
            <person name="Hung S."/>
            <person name="Kawahara F."/>
            <person name="Miranda-Saavedra D."/>
            <person name="Mourier T."/>
            <person name="Nagra H."/>
            <person name="Otto T.D."/>
            <person name="Rawlings N."/>
            <person name="Sanchez A."/>
            <person name="Sanders M."/>
            <person name="Subramaniam C."/>
            <person name="Tay Y."/>
            <person name="Dear P."/>
            <person name="Doerig C."/>
            <person name="Gruber A."/>
            <person name="Parkinson J."/>
            <person name="Shirley M."/>
            <person name="Wan K.L."/>
            <person name="Berriman M."/>
            <person name="Tomley F."/>
            <person name="Pain A."/>
        </authorList>
    </citation>
    <scope>NUCLEOTIDE SEQUENCE [LARGE SCALE GENOMIC DNA]</scope>
    <source>
        <strain evidence="3">Houghton</strain>
    </source>
</reference>
<feature type="compositionally biased region" description="Acidic residues" evidence="1">
    <location>
        <begin position="128"/>
        <end position="139"/>
    </location>
</feature>
<keyword evidence="2" id="KW-0812">Transmembrane</keyword>
<proteinExistence type="predicted"/>
<dbReference type="RefSeq" id="XP_013354600.1">
    <property type="nucleotide sequence ID" value="XM_013499146.1"/>
</dbReference>
<feature type="compositionally biased region" description="Polar residues" evidence="1">
    <location>
        <begin position="39"/>
        <end position="52"/>
    </location>
</feature>
<gene>
    <name evidence="3" type="ORF">EMH_0011160</name>
</gene>
<protein>
    <recommendedName>
        <fullName evidence="5">Transmembrane protein</fullName>
    </recommendedName>
</protein>
<evidence type="ECO:0000256" key="1">
    <source>
        <dbReference type="SAM" id="MobiDB-lite"/>
    </source>
</evidence>
<feature type="transmembrane region" description="Helical" evidence="2">
    <location>
        <begin position="73"/>
        <end position="96"/>
    </location>
</feature>
<dbReference type="Proteomes" id="UP000030744">
    <property type="component" value="Unassembled WGS sequence"/>
</dbReference>
<evidence type="ECO:0000313" key="4">
    <source>
        <dbReference type="Proteomes" id="UP000030744"/>
    </source>
</evidence>
<reference evidence="3" key="2">
    <citation type="submission" date="2013-10" db="EMBL/GenBank/DDBJ databases">
        <authorList>
            <person name="Aslett M."/>
        </authorList>
    </citation>
    <scope>NUCLEOTIDE SEQUENCE [LARGE SCALE GENOMIC DNA]</scope>
    <source>
        <strain evidence="3">Houghton</strain>
    </source>
</reference>
<evidence type="ECO:0000313" key="3">
    <source>
        <dbReference type="EMBL" id="CDJ32035.1"/>
    </source>
</evidence>
<dbReference type="OrthoDB" id="351959at2759"/>
<keyword evidence="2" id="KW-0472">Membrane</keyword>
<dbReference type="AlphaFoldDB" id="U6K2T5"/>
<feature type="region of interest" description="Disordered" evidence="1">
    <location>
        <begin position="106"/>
        <end position="139"/>
    </location>
</feature>